<dbReference type="EMBL" id="OV696689">
    <property type="protein sequence ID" value="CAH1261492.1"/>
    <property type="molecule type" value="Genomic_DNA"/>
</dbReference>
<proteinExistence type="predicted"/>
<keyword evidence="1" id="KW-1133">Transmembrane helix</keyword>
<evidence type="ECO:0000313" key="2">
    <source>
        <dbReference type="EMBL" id="CAH1261492.1"/>
    </source>
</evidence>
<accession>A0A8K0EPP3</accession>
<keyword evidence="1" id="KW-0472">Membrane</keyword>
<keyword evidence="1" id="KW-0812">Transmembrane</keyword>
<name>A0A8K0EPP3_BRALA</name>
<dbReference type="Proteomes" id="UP000838412">
    <property type="component" value="Chromosome 4"/>
</dbReference>
<protein>
    <submittedName>
        <fullName evidence="2">Hypp2370 protein</fullName>
    </submittedName>
</protein>
<reference evidence="2" key="1">
    <citation type="submission" date="2022-01" db="EMBL/GenBank/DDBJ databases">
        <authorList>
            <person name="Braso-Vives M."/>
        </authorList>
    </citation>
    <scope>NUCLEOTIDE SEQUENCE</scope>
</reference>
<organism evidence="2 3">
    <name type="scientific">Branchiostoma lanceolatum</name>
    <name type="common">Common lancelet</name>
    <name type="synonym">Amphioxus lanceolatum</name>
    <dbReference type="NCBI Taxonomy" id="7740"/>
    <lineage>
        <taxon>Eukaryota</taxon>
        <taxon>Metazoa</taxon>
        <taxon>Chordata</taxon>
        <taxon>Cephalochordata</taxon>
        <taxon>Leptocardii</taxon>
        <taxon>Amphioxiformes</taxon>
        <taxon>Branchiostomatidae</taxon>
        <taxon>Branchiostoma</taxon>
    </lineage>
</organism>
<sequence length="120" mass="13457">MAKTRLSKKETFILVSYVLFFALLGAAIYDVVVYLHTQEPGVTTQNFIFTLMVIHILAFYTALLGYVYTTQAGATEAGEHMLAVVSLGLNFVLFIARMTMELLVITYRPEAYLQFTDSGK</sequence>
<feature type="transmembrane region" description="Helical" evidence="1">
    <location>
        <begin position="81"/>
        <end position="100"/>
    </location>
</feature>
<dbReference type="OrthoDB" id="9990550at2759"/>
<evidence type="ECO:0000313" key="3">
    <source>
        <dbReference type="Proteomes" id="UP000838412"/>
    </source>
</evidence>
<keyword evidence="3" id="KW-1185">Reference proteome</keyword>
<feature type="transmembrane region" description="Helical" evidence="1">
    <location>
        <begin position="47"/>
        <end position="69"/>
    </location>
</feature>
<feature type="transmembrane region" description="Helical" evidence="1">
    <location>
        <begin position="12"/>
        <end position="35"/>
    </location>
</feature>
<evidence type="ECO:0000256" key="1">
    <source>
        <dbReference type="SAM" id="Phobius"/>
    </source>
</evidence>
<dbReference type="AlphaFoldDB" id="A0A8K0EPP3"/>
<gene>
    <name evidence="2" type="primary">Hypp2370</name>
    <name evidence="2" type="ORF">BLAG_LOCUS16895</name>
</gene>